<keyword evidence="3" id="KW-1185">Reference proteome</keyword>
<proteinExistence type="predicted"/>
<evidence type="ECO:0000313" key="1">
    <source>
        <dbReference type="EMBL" id="AMK11048.1"/>
    </source>
</evidence>
<dbReference type="Proteomes" id="UP000295506">
    <property type="component" value="Unassembled WGS sequence"/>
</dbReference>
<dbReference type="RefSeq" id="WP_066802256.1">
    <property type="nucleotide sequence ID" value="NZ_CP014206.1"/>
</dbReference>
<organism evidence="2 4">
    <name type="scientific">Pseudodesulfovibrio indicus</name>
    <dbReference type="NCBI Taxonomy" id="1716143"/>
    <lineage>
        <taxon>Bacteria</taxon>
        <taxon>Pseudomonadati</taxon>
        <taxon>Thermodesulfobacteriota</taxon>
        <taxon>Desulfovibrionia</taxon>
        <taxon>Desulfovibrionales</taxon>
        <taxon>Desulfovibrionaceae</taxon>
    </lineage>
</organism>
<evidence type="ECO:0000313" key="4">
    <source>
        <dbReference type="Proteomes" id="UP000295506"/>
    </source>
</evidence>
<dbReference type="EMBL" id="CP014206">
    <property type="protein sequence ID" value="AMK11048.1"/>
    <property type="molecule type" value="Genomic_DNA"/>
</dbReference>
<sequence length="385" mass="43494">MRQGVLYPACLGQDHSRFIDIAFKPMTKVYRVDIDVPLSHKGHAEQGRKLKQALVDEVAGSSFTNLLISGESMSTMAEDQVPGLRHFLVKSFPDFDIKILFCTREYDSFRSSLIQQRIKGGEKASIRLRTDIYRWGLEKFIKNFGKKNILVYSFEEACAHRDGPVGFFLETLGLETSGIPLLRVNEAASDKAVDLLAYINDQIPSRDGWRKSPFRTFNDTGVLQGIRGKKFVTRLPRTPEDDEAIRQDIEWLKSAFGIDYTQSEWNPDIHPIVYDGDFCKDIVYCFPRVPRNIQVCIHRYLVQRAEEREGAQRTVLLQTLDVVKQLTPGLETMELEPYPDKPQGESGQTGNGFAGWMARVGKGLNNLLSDPGAALKALLAPFMGK</sequence>
<protein>
    <submittedName>
        <fullName evidence="2">Uncharacterized protein</fullName>
    </submittedName>
</protein>
<dbReference type="EMBL" id="SOBK01000001">
    <property type="protein sequence ID" value="TDT92058.1"/>
    <property type="molecule type" value="Genomic_DNA"/>
</dbReference>
<dbReference type="AlphaFoldDB" id="A0A126QN07"/>
<dbReference type="OrthoDB" id="3693562at2"/>
<evidence type="ECO:0000313" key="2">
    <source>
        <dbReference type="EMBL" id="TDT92058.1"/>
    </source>
</evidence>
<accession>A0A126QN07</accession>
<evidence type="ECO:0000313" key="3">
    <source>
        <dbReference type="Proteomes" id="UP000055611"/>
    </source>
</evidence>
<dbReference type="Proteomes" id="UP000055611">
    <property type="component" value="Chromosome"/>
</dbReference>
<reference evidence="2 4" key="2">
    <citation type="submission" date="2019-03" db="EMBL/GenBank/DDBJ databases">
        <title>Genomic Encyclopedia of Type Strains, Phase IV (KMG-IV): sequencing the most valuable type-strain genomes for metagenomic binning, comparative biology and taxonomic classification.</title>
        <authorList>
            <person name="Goeker M."/>
        </authorList>
    </citation>
    <scope>NUCLEOTIDE SEQUENCE [LARGE SCALE GENOMIC DNA]</scope>
    <source>
        <strain evidence="2 4">DSM 101483</strain>
    </source>
</reference>
<name>A0A126QN07_9BACT</name>
<gene>
    <name evidence="1" type="ORF">AWY79_07945</name>
    <name evidence="2" type="ORF">EDC59_101462</name>
</gene>
<dbReference type="KEGG" id="dej:AWY79_07945"/>
<reference evidence="1 3" key="1">
    <citation type="journal article" date="2016" name="Front. Microbiol.">
        <title>Genome Sequence of the Piezophilic, Mesophilic Sulfate-Reducing Bacterium Desulfovibrio indicus J2T.</title>
        <authorList>
            <person name="Cao J."/>
            <person name="Maignien L."/>
            <person name="Shao Z."/>
            <person name="Alain K."/>
            <person name="Jebbar M."/>
        </authorList>
    </citation>
    <scope>NUCLEOTIDE SEQUENCE [LARGE SCALE GENOMIC DNA]</scope>
    <source>
        <strain evidence="1 3">J2</strain>
    </source>
</reference>